<evidence type="ECO:0000259" key="1">
    <source>
        <dbReference type="PROSITE" id="PS51186"/>
    </source>
</evidence>
<dbReference type="Pfam" id="PF00583">
    <property type="entry name" value="Acetyltransf_1"/>
    <property type="match status" value="1"/>
</dbReference>
<dbReference type="InterPro" id="IPR016181">
    <property type="entry name" value="Acyl_CoA_acyltransferase"/>
</dbReference>
<dbReference type="PANTHER" id="PTHR43072:SF60">
    <property type="entry name" value="L-2,4-DIAMINOBUTYRIC ACID ACETYLTRANSFERASE"/>
    <property type="match status" value="1"/>
</dbReference>
<dbReference type="SUPFAM" id="SSF55729">
    <property type="entry name" value="Acyl-CoA N-acyltransferases (Nat)"/>
    <property type="match status" value="2"/>
</dbReference>
<dbReference type="PROSITE" id="PS51186">
    <property type="entry name" value="GNAT"/>
    <property type="match status" value="2"/>
</dbReference>
<dbReference type="GO" id="GO:0016746">
    <property type="term" value="F:acyltransferase activity"/>
    <property type="evidence" value="ECO:0007669"/>
    <property type="project" value="UniProtKB-KW"/>
</dbReference>
<name>A0ABT7YL81_9ACTN</name>
<organism evidence="2 3">
    <name type="scientific">Glycomyces tritici</name>
    <dbReference type="NCBI Taxonomy" id="2665176"/>
    <lineage>
        <taxon>Bacteria</taxon>
        <taxon>Bacillati</taxon>
        <taxon>Actinomycetota</taxon>
        <taxon>Actinomycetes</taxon>
        <taxon>Glycomycetales</taxon>
        <taxon>Glycomycetaceae</taxon>
        <taxon>Glycomyces</taxon>
    </lineage>
</organism>
<proteinExistence type="predicted"/>
<evidence type="ECO:0000313" key="3">
    <source>
        <dbReference type="Proteomes" id="UP001171902"/>
    </source>
</evidence>
<reference evidence="2" key="1">
    <citation type="submission" date="2023-06" db="EMBL/GenBank/DDBJ databases">
        <title>Gycomyces niveus sp.nov., a novel actinomycete isolated from soil in Shouguang.</title>
        <authorList>
            <person name="Yang X."/>
            <person name="Zhao J."/>
        </authorList>
    </citation>
    <scope>NUCLEOTIDE SEQUENCE</scope>
    <source>
        <strain evidence="2">NEAU C2</strain>
    </source>
</reference>
<dbReference type="RefSeq" id="WP_289956054.1">
    <property type="nucleotide sequence ID" value="NZ_JAUEMJ010000002.1"/>
</dbReference>
<keyword evidence="3" id="KW-1185">Reference proteome</keyword>
<comment type="caution">
    <text evidence="2">The sequence shown here is derived from an EMBL/GenBank/DDBJ whole genome shotgun (WGS) entry which is preliminary data.</text>
</comment>
<dbReference type="InterPro" id="IPR000182">
    <property type="entry name" value="GNAT_dom"/>
</dbReference>
<evidence type="ECO:0000313" key="2">
    <source>
        <dbReference type="EMBL" id="MDN3239355.1"/>
    </source>
</evidence>
<gene>
    <name evidence="2" type="ORF">QWI33_06440</name>
</gene>
<feature type="domain" description="N-acetyltransferase" evidence="1">
    <location>
        <begin position="1"/>
        <end position="168"/>
    </location>
</feature>
<protein>
    <submittedName>
        <fullName evidence="2">GNAT family N-acetyltransferase</fullName>
        <ecNumber evidence="2">2.3.1.-</ecNumber>
    </submittedName>
</protein>
<dbReference type="Gene3D" id="3.40.630.30">
    <property type="match status" value="1"/>
</dbReference>
<dbReference type="PANTHER" id="PTHR43072">
    <property type="entry name" value="N-ACETYLTRANSFERASE"/>
    <property type="match status" value="1"/>
</dbReference>
<dbReference type="Pfam" id="PF13508">
    <property type="entry name" value="Acetyltransf_7"/>
    <property type="match status" value="1"/>
</dbReference>
<accession>A0ABT7YL81</accession>
<feature type="domain" description="N-acetyltransferase" evidence="1">
    <location>
        <begin position="200"/>
        <end position="343"/>
    </location>
</feature>
<keyword evidence="2" id="KW-0012">Acyltransferase</keyword>
<dbReference type="CDD" id="cd04301">
    <property type="entry name" value="NAT_SF"/>
    <property type="match status" value="1"/>
</dbReference>
<keyword evidence="2" id="KW-0808">Transferase</keyword>
<dbReference type="Proteomes" id="UP001171902">
    <property type="component" value="Unassembled WGS sequence"/>
</dbReference>
<dbReference type="EMBL" id="JAUEMJ010000002">
    <property type="protein sequence ID" value="MDN3239355.1"/>
    <property type="molecule type" value="Genomic_DNA"/>
</dbReference>
<dbReference type="EC" id="2.3.1.-" evidence="2"/>
<sequence length="343" mass="37191">MDIAEIGPDDHARMTEAAGLAATVRAADAPGGQPIIAAHFAAAIAHPRPGHRVHHYTAAIDDRVIGYLRLDVAPENPGTASGELLVHPAHRGEGHGTALLDHALAVCRAEDRRTLTFSTIYALDDGPQRSGDGTRFLERHGFTLALDLVRRRLPVHTPDDAAEQRLWDEALAASGDYEVRSWTGPVPDELLDAMCRMDAMILTQVPMGDLDMAPERVDPARFRAKEAVLAAHRMTPVHTVAVHRATGEVVAHTRVDVYDVPDARHGHVLITLVDPAHRGHRLGLLAKLANLRHLREHHPDVTELWTANAASNAPMIAVNERLGFAPVERIGIHQRAVGGGPDV</sequence>